<organism evidence="1 2">
    <name type="scientific">Microbacterium caowuchunii</name>
    <dbReference type="NCBI Taxonomy" id="2614638"/>
    <lineage>
        <taxon>Bacteria</taxon>
        <taxon>Bacillati</taxon>
        <taxon>Actinomycetota</taxon>
        <taxon>Actinomycetes</taxon>
        <taxon>Micrococcales</taxon>
        <taxon>Microbacteriaceae</taxon>
        <taxon>Microbacterium</taxon>
    </lineage>
</organism>
<name>A0A5J6KU48_9MICO</name>
<dbReference type="AlphaFoldDB" id="A0A5J6KU48"/>
<sequence length="211" mass="22141">MTDGPAARAFLPRHVQMLRALFAIVAGVMITFSPDHSASVGLSVFSGYAIATALVMLIGAWLVFDRGSRALPITLGVLALLAGMASGIPGFRTTEVFFGVVIVWALLSGLVEGIAGIRAMRRTPRGSAEHSDARDSLTVGIVAVVLGLALLFVPTRYALSYYIDEAQQSFTLTGITIGVGLFGAYAAIVGIYLAIAAFSPRREPAIPEAQS</sequence>
<dbReference type="RefSeq" id="WP_150892753.1">
    <property type="nucleotide sequence ID" value="NZ_CP044231.1"/>
</dbReference>
<proteinExistence type="predicted"/>
<reference evidence="2" key="1">
    <citation type="submission" date="2019-09" db="EMBL/GenBank/DDBJ databases">
        <title>Mumia zhuanghuii sp. nov. isolated from the intestinal contents of plateau pika (Ochotona curzoniae) in the Qinghai-Tibet plateau of China.</title>
        <authorList>
            <person name="Tian Z."/>
        </authorList>
    </citation>
    <scope>NUCLEOTIDE SEQUENCE [LARGE SCALE GENOMIC DNA]</scope>
    <source>
        <strain evidence="2">L-033</strain>
    </source>
</reference>
<dbReference type="Proteomes" id="UP000326838">
    <property type="component" value="Unassembled WGS sequence"/>
</dbReference>
<dbReference type="InterPro" id="IPR005325">
    <property type="entry name" value="DUF308_memb"/>
</dbReference>
<gene>
    <name evidence="1" type="ORF">F6B40_06725</name>
</gene>
<comment type="caution">
    <text evidence="1">The sequence shown here is derived from an EMBL/GenBank/DDBJ whole genome shotgun (WGS) entry which is preliminary data.</text>
</comment>
<protein>
    <submittedName>
        <fullName evidence="1">Acyl-CoA synthetase</fullName>
    </submittedName>
</protein>
<keyword evidence="2" id="KW-1185">Reference proteome</keyword>
<dbReference type="EMBL" id="VYUY01000007">
    <property type="protein sequence ID" value="KAA9134454.1"/>
    <property type="molecule type" value="Genomic_DNA"/>
</dbReference>
<accession>A0A5J6KU48</accession>
<dbReference type="Pfam" id="PF03729">
    <property type="entry name" value="DUF308"/>
    <property type="match status" value="1"/>
</dbReference>
<evidence type="ECO:0000313" key="2">
    <source>
        <dbReference type="Proteomes" id="UP000326838"/>
    </source>
</evidence>
<evidence type="ECO:0000313" key="1">
    <source>
        <dbReference type="EMBL" id="KAA9134454.1"/>
    </source>
</evidence>
<accession>A0A5N0TJ33</accession>